<feature type="compositionally biased region" description="Acidic residues" evidence="5">
    <location>
        <begin position="744"/>
        <end position="771"/>
    </location>
</feature>
<dbReference type="RefSeq" id="XP_066073778.1">
    <property type="nucleotide sequence ID" value="XM_066217681.1"/>
</dbReference>
<dbReference type="GO" id="GO:0006364">
    <property type="term" value="P:rRNA processing"/>
    <property type="evidence" value="ECO:0007669"/>
    <property type="project" value="TreeGrafter"/>
</dbReference>
<feature type="domain" description="Pre-rRNA-processing protein RIX1 N-terminal" evidence="6">
    <location>
        <begin position="5"/>
        <end position="192"/>
    </location>
</feature>
<evidence type="ECO:0000313" key="8">
    <source>
        <dbReference type="Proteomes" id="UP001355207"/>
    </source>
</evidence>
<organism evidence="7 8">
    <name type="scientific">Kwoniella dendrophila CBS 6074</name>
    <dbReference type="NCBI Taxonomy" id="1295534"/>
    <lineage>
        <taxon>Eukaryota</taxon>
        <taxon>Fungi</taxon>
        <taxon>Dikarya</taxon>
        <taxon>Basidiomycota</taxon>
        <taxon>Agaricomycotina</taxon>
        <taxon>Tremellomycetes</taxon>
        <taxon>Tremellales</taxon>
        <taxon>Cryptococcaceae</taxon>
        <taxon>Kwoniella</taxon>
    </lineage>
</organism>
<keyword evidence="8" id="KW-1185">Reference proteome</keyword>
<dbReference type="InterPro" id="IPR016024">
    <property type="entry name" value="ARM-type_fold"/>
</dbReference>
<dbReference type="EMBL" id="CP144099">
    <property type="protein sequence ID" value="WWC87015.1"/>
    <property type="molecule type" value="Genomic_DNA"/>
</dbReference>
<keyword evidence="4" id="KW-0539">Nucleus</keyword>
<dbReference type="AlphaFoldDB" id="A0AAX4JR32"/>
<evidence type="ECO:0000256" key="5">
    <source>
        <dbReference type="SAM" id="MobiDB-lite"/>
    </source>
</evidence>
<dbReference type="PANTHER" id="PTHR34105:SF1">
    <property type="entry name" value="PROLINE-, GLUTAMIC ACID- AND LEUCINE-RICH PROTEIN 1"/>
    <property type="match status" value="1"/>
</dbReference>
<reference evidence="7 8" key="1">
    <citation type="submission" date="2024-01" db="EMBL/GenBank/DDBJ databases">
        <title>Comparative genomics of Cryptococcus and Kwoniella reveals pathogenesis evolution and contrasting modes of karyotype evolution via chromosome fusion or intercentromeric recombination.</title>
        <authorList>
            <person name="Coelho M.A."/>
            <person name="David-Palma M."/>
            <person name="Shea T."/>
            <person name="Bowers K."/>
            <person name="McGinley-Smith S."/>
            <person name="Mohammad A.W."/>
            <person name="Gnirke A."/>
            <person name="Yurkov A.M."/>
            <person name="Nowrousian M."/>
            <person name="Sun S."/>
            <person name="Cuomo C.A."/>
            <person name="Heitman J."/>
        </authorList>
    </citation>
    <scope>NUCLEOTIDE SEQUENCE [LARGE SCALE GENOMIC DNA]</scope>
    <source>
        <strain evidence="7 8">CBS 6074</strain>
    </source>
</reference>
<dbReference type="Pfam" id="PF08167">
    <property type="entry name" value="RIX1"/>
    <property type="match status" value="1"/>
</dbReference>
<dbReference type="Proteomes" id="UP001355207">
    <property type="component" value="Chromosome 2"/>
</dbReference>
<evidence type="ECO:0000313" key="7">
    <source>
        <dbReference type="EMBL" id="WWC87015.1"/>
    </source>
</evidence>
<feature type="region of interest" description="Disordered" evidence="5">
    <location>
        <begin position="743"/>
        <end position="771"/>
    </location>
</feature>
<evidence type="ECO:0000256" key="1">
    <source>
        <dbReference type="ARBA" id="ARBA00004123"/>
    </source>
</evidence>
<dbReference type="InterPro" id="IPR012583">
    <property type="entry name" value="RIX1_N"/>
</dbReference>
<dbReference type="SUPFAM" id="SSF48371">
    <property type="entry name" value="ARM repeat"/>
    <property type="match status" value="1"/>
</dbReference>
<evidence type="ECO:0000259" key="6">
    <source>
        <dbReference type="Pfam" id="PF08167"/>
    </source>
</evidence>
<gene>
    <name evidence="7" type="ORF">L201_001898</name>
</gene>
<evidence type="ECO:0000256" key="2">
    <source>
        <dbReference type="ARBA" id="ARBA00010511"/>
    </source>
</evidence>
<dbReference type="PANTHER" id="PTHR34105">
    <property type="entry name" value="PROLINE-, GLUTAMIC ACID- AND LEUCINE-RICH PROTEIN 1"/>
    <property type="match status" value="1"/>
</dbReference>
<dbReference type="GeneID" id="91092570"/>
<dbReference type="GO" id="GO:0005634">
    <property type="term" value="C:nucleus"/>
    <property type="evidence" value="ECO:0007669"/>
    <property type="project" value="UniProtKB-SubCell"/>
</dbReference>
<protein>
    <recommendedName>
        <fullName evidence="3">Pre-rRNA-processing protein RIX1</fullName>
    </recommendedName>
</protein>
<comment type="similarity">
    <text evidence="2">Belongs to the RIX1/PELP1 family.</text>
</comment>
<evidence type="ECO:0000256" key="4">
    <source>
        <dbReference type="ARBA" id="ARBA00023242"/>
    </source>
</evidence>
<accession>A0AAX4JR32</accession>
<feature type="region of interest" description="Disordered" evidence="5">
    <location>
        <begin position="427"/>
        <end position="452"/>
    </location>
</feature>
<sequence>MSSSLLSLLTSLPFSHPSFLPLLQSHKPFSNPSDLSQSSLAKLLNRLNSTILSRDDNPDKRASCDIAKEIIEMDEEGYVMTNYGKGWMGTCLGYIASSSSSLTNSPSYINLMTALVVSSSQYPSFEREVIHPIMGKLSVSLGKLFERSVSESRPEWDIILDLLSILRILIVHSPAPFRPLLPKLKPSLYALILQIPTPTNPYPSIPYEIRRSASNLVATLHVTAGKAQSPQSWGIEIREAIGGFGRAMSGITADAWEEEPIKAQPPNASSGLPELPADPLSRLPVCLDWAEGFTEVLLALLRYPTARPVPVPIAQITVPYISPQHHAALLASLPRIWTVGVQLIGSVAVACGDHLFPHLGSILDHSVWLTERVPSSMADTQIQLLKFHQLLLTLFPSALASPEYPTRLLRICLTRVQPLLANKTKADTSSGNIGGGKRGKKRARGAEDGLVGGLEGRESRSLKAIDVEVVVQALRLVPHLHPTPLLSPSLLTFSIRLHLSLYLSLPSLGGTLPSSAAQAECRESIHKVLEKAVLMTEGESGTGRGWKSLIISVLDQHNEKLAPILHPSLPPLMRPLPPLSQLHFFVKEGEEERKGRLGMGFGVVDEVEDGDEVSENMVAEKSIQKPSDLQITPTPNPTLNKLVQSTTTTITNNATTSEASAQTQSISSVETAIKANPAIPAGEIPAPAARSTTVPASVSLAEENVAVPSLPVVSDFISQPSASANSIAVVVENTKDTEDVIMLNDDDEEGIPELDSGSDDFDEDEDEDDED</sequence>
<comment type="subcellular location">
    <subcellularLocation>
        <location evidence="1">Nucleus</location>
    </subcellularLocation>
</comment>
<name>A0AAX4JR32_9TREE</name>
<proteinExistence type="inferred from homology"/>
<evidence type="ECO:0000256" key="3">
    <source>
        <dbReference type="ARBA" id="ARBA00021502"/>
    </source>
</evidence>